<feature type="chain" id="PRO_5018787971" description="Alginate export domain-containing protein" evidence="1">
    <location>
        <begin position="36"/>
        <end position="476"/>
    </location>
</feature>
<organism evidence="3 4">
    <name type="scientific">Shewanella canadensis</name>
    <dbReference type="NCBI Taxonomy" id="271096"/>
    <lineage>
        <taxon>Bacteria</taxon>
        <taxon>Pseudomonadati</taxon>
        <taxon>Pseudomonadota</taxon>
        <taxon>Gammaproteobacteria</taxon>
        <taxon>Alteromonadales</taxon>
        <taxon>Shewanellaceae</taxon>
        <taxon>Shewanella</taxon>
    </lineage>
</organism>
<dbReference type="AlphaFoldDB" id="A0A3S0LL15"/>
<evidence type="ECO:0000313" key="3">
    <source>
        <dbReference type="EMBL" id="RTR38003.1"/>
    </source>
</evidence>
<gene>
    <name evidence="3" type="ORF">EKG38_15675</name>
</gene>
<evidence type="ECO:0000313" key="4">
    <source>
        <dbReference type="Proteomes" id="UP000267448"/>
    </source>
</evidence>
<name>A0A3S0LL15_9GAMM</name>
<keyword evidence="4" id="KW-1185">Reference proteome</keyword>
<evidence type="ECO:0000259" key="2">
    <source>
        <dbReference type="Pfam" id="PF13372"/>
    </source>
</evidence>
<dbReference type="InterPro" id="IPR053728">
    <property type="entry name" value="Alginate_Permeability_Chnl"/>
</dbReference>
<dbReference type="Proteomes" id="UP000267448">
    <property type="component" value="Unassembled WGS sequence"/>
</dbReference>
<dbReference type="EMBL" id="RXNU01000008">
    <property type="protein sequence ID" value="RTR38003.1"/>
    <property type="molecule type" value="Genomic_DNA"/>
</dbReference>
<dbReference type="OrthoDB" id="9806824at2"/>
<dbReference type="SUPFAM" id="SSF56935">
    <property type="entry name" value="Porins"/>
    <property type="match status" value="1"/>
</dbReference>
<dbReference type="RefSeq" id="WP_126521174.1">
    <property type="nucleotide sequence ID" value="NZ_RXNU01000008.1"/>
</dbReference>
<dbReference type="InterPro" id="IPR025388">
    <property type="entry name" value="Alginate_export_dom"/>
</dbReference>
<feature type="signal peptide" evidence="1">
    <location>
        <begin position="1"/>
        <end position="35"/>
    </location>
</feature>
<evidence type="ECO:0000256" key="1">
    <source>
        <dbReference type="SAM" id="SignalP"/>
    </source>
</evidence>
<proteinExistence type="predicted"/>
<comment type="caution">
    <text evidence="3">The sequence shown here is derived from an EMBL/GenBank/DDBJ whole genome shotgun (WGS) entry which is preliminary data.</text>
</comment>
<accession>A0A3S0LL15</accession>
<sequence length="476" mass="53925">MKKQSVNLIPNVNKALVLVFSKIFLLAMLVNAAQAEDSSPYVGEQLHFFRWLEDYRDFPDTSFNKDPLAAIKHIALSDRYPTYITLGGDYRLRYENYSNQKLGLKSYSSTHSALHRFMLHADLQFEQTRVFMQLANYKEQGLDNSADPFAESETDLQQAFIDWKFHDLNVRVGRQELILGGGKKTGIREGKNQRRAFDGVRFSHKLGANTIAELLYMQEVRPNEAAFQDSSSEGAKLYGAYFNSVMKWTQGNNLDLFYLGFERNHAIFEQGIADEKRQSIGARWWSKTGYFNFDYELTYQFGDFGSGTISALGFATDSSYNLGHVFSWSPKVGFRFDYASGDSDKNDNSLGTYNALFPNAAYVSEAAIFAPANMWDIQPYLEFSPDEGITLFTGVSYLWRDSLKDGVYLYPGFPAISSHETDNKSYGYQINLVAQWKPSNFITLQAAYVNTLAGEAITAAGGQDSEFFMLSMGLRF</sequence>
<dbReference type="Pfam" id="PF13372">
    <property type="entry name" value="Alginate_exp"/>
    <property type="match status" value="1"/>
</dbReference>
<protein>
    <recommendedName>
        <fullName evidence="2">Alginate export domain-containing protein</fullName>
    </recommendedName>
</protein>
<dbReference type="Gene3D" id="2.40.160.100">
    <property type="match status" value="1"/>
</dbReference>
<keyword evidence="1" id="KW-0732">Signal</keyword>
<feature type="domain" description="Alginate export" evidence="2">
    <location>
        <begin position="83"/>
        <end position="467"/>
    </location>
</feature>
<reference evidence="3 4" key="1">
    <citation type="submission" date="2018-12" db="EMBL/GenBank/DDBJ databases">
        <authorList>
            <person name="Yu L."/>
        </authorList>
    </citation>
    <scope>NUCLEOTIDE SEQUENCE [LARGE SCALE GENOMIC DNA]</scope>
    <source>
        <strain evidence="3 4">HAW-EB2</strain>
    </source>
</reference>